<dbReference type="PATRIC" id="fig|1158609.3.peg.2066"/>
<dbReference type="HOGENOM" id="CLU_1406860_0_0_9"/>
<dbReference type="InterPro" id="IPR004948">
    <property type="entry name" value="Nuc-triphosphatase_THEP1"/>
</dbReference>
<evidence type="ECO:0000313" key="6">
    <source>
        <dbReference type="Proteomes" id="UP000013781"/>
    </source>
</evidence>
<dbReference type="OrthoDB" id="47144at2"/>
<evidence type="ECO:0000313" key="5">
    <source>
        <dbReference type="EMBL" id="EOT71980.1"/>
    </source>
</evidence>
<dbReference type="Gene3D" id="3.40.50.300">
    <property type="entry name" value="P-loop containing nucleotide triphosphate hydrolases"/>
    <property type="match status" value="1"/>
</dbReference>
<dbReference type="GO" id="GO:0005524">
    <property type="term" value="F:ATP binding"/>
    <property type="evidence" value="ECO:0007669"/>
    <property type="project" value="UniProtKB-KW"/>
</dbReference>
<dbReference type="SUPFAM" id="SSF52540">
    <property type="entry name" value="P-loop containing nucleoside triphosphate hydrolases"/>
    <property type="match status" value="1"/>
</dbReference>
<dbReference type="Pfam" id="PF03266">
    <property type="entry name" value="NTPase_1"/>
    <property type="match status" value="1"/>
</dbReference>
<evidence type="ECO:0000256" key="3">
    <source>
        <dbReference type="ARBA" id="ARBA00022840"/>
    </source>
</evidence>
<keyword evidence="3" id="KW-0067">ATP-binding</keyword>
<dbReference type="InterPro" id="IPR027417">
    <property type="entry name" value="P-loop_NTPase"/>
</dbReference>
<keyword evidence="1" id="KW-0547">Nucleotide-binding</keyword>
<evidence type="ECO:0000313" key="4">
    <source>
        <dbReference type="EMBL" id="EOH98845.1"/>
    </source>
</evidence>
<evidence type="ECO:0000313" key="7">
    <source>
        <dbReference type="Proteomes" id="UP000014157"/>
    </source>
</evidence>
<evidence type="ECO:0000256" key="2">
    <source>
        <dbReference type="ARBA" id="ARBA00022801"/>
    </source>
</evidence>
<keyword evidence="2" id="KW-0378">Hydrolase</keyword>
<comment type="caution">
    <text evidence="4">The sequence shown here is derived from an EMBL/GenBank/DDBJ whole genome shotgun (WGS) entry which is preliminary data.</text>
</comment>
<dbReference type="EMBL" id="ASWB01000002">
    <property type="protein sequence ID" value="EOT71980.1"/>
    <property type="molecule type" value="Genomic_DNA"/>
</dbReference>
<evidence type="ECO:0008006" key="8">
    <source>
        <dbReference type="Google" id="ProtNLM"/>
    </source>
</evidence>
<dbReference type="RefSeq" id="WP_010765483.1">
    <property type="nucleotide sequence ID" value="NZ_ASWB01000002.1"/>
</dbReference>
<dbReference type="STRING" id="155617.RV09_GL002210"/>
<dbReference type="PANTHER" id="PTHR43146">
    <property type="entry name" value="CANCER-RELATED NUCLEOSIDE-TRIPHOSPHATASE"/>
    <property type="match status" value="1"/>
</dbReference>
<dbReference type="Proteomes" id="UP000014157">
    <property type="component" value="Unassembled WGS sequence"/>
</dbReference>
<reference evidence="5 7" key="2">
    <citation type="submission" date="2013-03" db="EMBL/GenBank/DDBJ databases">
        <title>The Genome Sequence of Enterococcus moraviensis BAA-383 (PacBio/Illumina hybrid assembly).</title>
        <authorList>
            <consortium name="The Broad Institute Genomics Platform"/>
            <consortium name="The Broad Institute Genome Sequencing Center for Infectious Disease"/>
            <person name="Earl A."/>
            <person name="Russ C."/>
            <person name="Gilmore M."/>
            <person name="Surin D."/>
            <person name="Walker B."/>
            <person name="Young S."/>
            <person name="Zeng Q."/>
            <person name="Gargeya S."/>
            <person name="Fitzgerald M."/>
            <person name="Haas B."/>
            <person name="Abouelleil A."/>
            <person name="Allen A.W."/>
            <person name="Alvarado L."/>
            <person name="Arachchi H.M."/>
            <person name="Berlin A.M."/>
            <person name="Chapman S.B."/>
            <person name="Gainer-Dewar J."/>
            <person name="Goldberg J."/>
            <person name="Griggs A."/>
            <person name="Gujja S."/>
            <person name="Hansen M."/>
            <person name="Howarth C."/>
            <person name="Imamovic A."/>
            <person name="Ireland A."/>
            <person name="Larimer J."/>
            <person name="McCowan C."/>
            <person name="Murphy C."/>
            <person name="Pearson M."/>
            <person name="Poon T.W."/>
            <person name="Priest M."/>
            <person name="Roberts A."/>
            <person name="Saif S."/>
            <person name="Shea T."/>
            <person name="Sisk P."/>
            <person name="Sykes S."/>
            <person name="Wortman J."/>
            <person name="Nusbaum C."/>
            <person name="Birren B."/>
        </authorList>
    </citation>
    <scope>NUCLEOTIDE SEQUENCE [LARGE SCALE GENOMIC DNA]</scope>
    <source>
        <strain evidence="5 7">ATCC BAA-383</strain>
    </source>
</reference>
<dbReference type="eggNOG" id="COG1618">
    <property type="taxonomic scope" value="Bacteria"/>
</dbReference>
<protein>
    <recommendedName>
        <fullName evidence="8">AAA+ ATPase domain-containing protein</fullName>
    </recommendedName>
</protein>
<dbReference type="GO" id="GO:0017111">
    <property type="term" value="F:ribonucleoside triphosphate phosphatase activity"/>
    <property type="evidence" value="ECO:0007669"/>
    <property type="project" value="InterPro"/>
</dbReference>
<gene>
    <name evidence="5" type="ORF">I586_01787</name>
    <name evidence="4" type="ORF">UAY_02114</name>
</gene>
<accession>R2SUC9</accession>
<reference evidence="4 6" key="1">
    <citation type="submission" date="2013-02" db="EMBL/GenBank/DDBJ databases">
        <title>The Genome Sequence of Enterococcus moraviensis BAA-383.</title>
        <authorList>
            <consortium name="The Broad Institute Genome Sequencing Platform"/>
            <consortium name="The Broad Institute Genome Sequencing Center for Infectious Disease"/>
            <person name="Earl A.M."/>
            <person name="Gilmore M.S."/>
            <person name="Lebreton F."/>
            <person name="Walker B."/>
            <person name="Young S.K."/>
            <person name="Zeng Q."/>
            <person name="Gargeya S."/>
            <person name="Fitzgerald M."/>
            <person name="Haas B."/>
            <person name="Abouelleil A."/>
            <person name="Alvarado L."/>
            <person name="Arachchi H.M."/>
            <person name="Berlin A.M."/>
            <person name="Chapman S.B."/>
            <person name="Dewar J."/>
            <person name="Goldberg J."/>
            <person name="Griggs A."/>
            <person name="Gujja S."/>
            <person name="Hansen M."/>
            <person name="Howarth C."/>
            <person name="Imamovic A."/>
            <person name="Larimer J."/>
            <person name="McCowan C."/>
            <person name="Murphy C."/>
            <person name="Neiman D."/>
            <person name="Pearson M."/>
            <person name="Priest M."/>
            <person name="Roberts A."/>
            <person name="Saif S."/>
            <person name="Shea T."/>
            <person name="Sisk P."/>
            <person name="Sykes S."/>
            <person name="Wortman J."/>
            <person name="Nusbaum C."/>
            <person name="Birren B."/>
        </authorList>
    </citation>
    <scope>NUCLEOTIDE SEQUENCE [LARGE SCALE GENOMIC DNA]</scope>
    <source>
        <strain evidence="4 6">ATCC BAA-383</strain>
    </source>
</reference>
<keyword evidence="7" id="KW-1185">Reference proteome</keyword>
<evidence type="ECO:0000256" key="1">
    <source>
        <dbReference type="ARBA" id="ARBA00022741"/>
    </source>
</evidence>
<dbReference type="EMBL" id="AJAS01000016">
    <property type="protein sequence ID" value="EOH98845.1"/>
    <property type="molecule type" value="Genomic_DNA"/>
</dbReference>
<name>R2SUC9_9ENTE</name>
<dbReference type="PANTHER" id="PTHR43146:SF1">
    <property type="entry name" value="CANCER-RELATED NUCLEOSIDE-TRIPHOSPHATASE"/>
    <property type="match status" value="1"/>
</dbReference>
<proteinExistence type="predicted"/>
<dbReference type="Proteomes" id="UP000013781">
    <property type="component" value="Unassembled WGS sequence"/>
</dbReference>
<organism evidence="4 6">
    <name type="scientific">Enterococcus moraviensis ATCC BAA-383</name>
    <dbReference type="NCBI Taxonomy" id="1158609"/>
    <lineage>
        <taxon>Bacteria</taxon>
        <taxon>Bacillati</taxon>
        <taxon>Bacillota</taxon>
        <taxon>Bacilli</taxon>
        <taxon>Lactobacillales</taxon>
        <taxon>Enterococcaceae</taxon>
        <taxon>Enterococcus</taxon>
    </lineage>
</organism>
<sequence>MNNFFLEGNKFIGKSTLLREAIRATNSSVSGFYVERNVNSKGQIIGFELRDAKELIQEKPNKTPNLDHLFIQTKNGKQTRNLNVFDTFGKRLVEEAKNSQADVILLDEIGGIELLSKPFTTALSLLIQQPRKVIGVYKSESNYQKQHMRQSFEVEHQRKVLRQTILKDEGQLVALNRENYFSVKKQLIEFLKK</sequence>
<dbReference type="AlphaFoldDB" id="R2SUC9"/>